<name>F6B758_DESCC</name>
<dbReference type="RefSeq" id="WP_013810293.1">
    <property type="nucleotide sequence ID" value="NC_015565.1"/>
</dbReference>
<feature type="chain" id="PRO_5003338029" evidence="2">
    <location>
        <begin position="29"/>
        <end position="101"/>
    </location>
</feature>
<accession>F6B758</accession>
<reference evidence="3" key="1">
    <citation type="submission" date="2011-05" db="EMBL/GenBank/DDBJ databases">
        <title>Complete sequence of Desulfotomaculum carboxydivorans CO-1-SRB.</title>
        <authorList>
            <consortium name="US DOE Joint Genome Institute"/>
            <person name="Lucas S."/>
            <person name="Han J."/>
            <person name="Lapidus A."/>
            <person name="Cheng J.-F."/>
            <person name="Goodwin L."/>
            <person name="Pitluck S."/>
            <person name="Peters L."/>
            <person name="Mikhailova N."/>
            <person name="Lu M."/>
            <person name="Han C."/>
            <person name="Tapia R."/>
            <person name="Land M."/>
            <person name="Hauser L."/>
            <person name="Kyrpides N."/>
            <person name="Ivanova N."/>
            <person name="Pagani I."/>
            <person name="Stams A."/>
            <person name="Plugge C."/>
            <person name="Muyzer G."/>
            <person name="Kuever J."/>
            <person name="Parshina S."/>
            <person name="Ivanova A."/>
            <person name="Nazina T."/>
            <person name="Woyke T."/>
        </authorList>
    </citation>
    <scope>NUCLEOTIDE SEQUENCE [LARGE SCALE GENOMIC DNA]</scope>
    <source>
        <strain evidence="3">CO-1-SRB</strain>
    </source>
</reference>
<feature type="signal peptide" evidence="2">
    <location>
        <begin position="1"/>
        <end position="28"/>
    </location>
</feature>
<dbReference type="HOGENOM" id="CLU_2286911_0_0_9"/>
<gene>
    <name evidence="3" type="ordered locus">Desca_1635</name>
</gene>
<dbReference type="EMBL" id="CP002736">
    <property type="protein sequence ID" value="AEF94483.1"/>
    <property type="molecule type" value="Genomic_DNA"/>
</dbReference>
<dbReference type="KEGG" id="dca:Desca_1635"/>
<evidence type="ECO:0000313" key="4">
    <source>
        <dbReference type="Proteomes" id="UP000009226"/>
    </source>
</evidence>
<evidence type="ECO:0000313" key="3">
    <source>
        <dbReference type="EMBL" id="AEF94483.1"/>
    </source>
</evidence>
<protein>
    <submittedName>
        <fullName evidence="3">Uncharacterized protein</fullName>
    </submittedName>
</protein>
<dbReference type="Proteomes" id="UP000009226">
    <property type="component" value="Chromosome"/>
</dbReference>
<dbReference type="AlphaFoldDB" id="F6B758"/>
<proteinExistence type="predicted"/>
<keyword evidence="2" id="KW-0732">Signal</keyword>
<evidence type="ECO:0000256" key="2">
    <source>
        <dbReference type="SAM" id="SignalP"/>
    </source>
</evidence>
<sequence length="101" mass="10988" precursor="true">MNWTKKVLGLLGVLALLTVALPLSNVFAEPVVTNDQAVVQTAATTQQSAPNTQQPTTQPNAPSTQPQITQPQAPQGYYYSCCPWYGFGNWNSPSNYRGSSW</sequence>
<evidence type="ECO:0000256" key="1">
    <source>
        <dbReference type="SAM" id="MobiDB-lite"/>
    </source>
</evidence>
<dbReference type="STRING" id="868595.Desca_1635"/>
<organism evidence="3 4">
    <name type="scientific">Desulfotomaculum nigrificans (strain DSM 14880 / VKM B-2319 / CO-1-SRB)</name>
    <name type="common">Desulfotomaculum carboxydivorans</name>
    <dbReference type="NCBI Taxonomy" id="868595"/>
    <lineage>
        <taxon>Bacteria</taxon>
        <taxon>Bacillati</taxon>
        <taxon>Bacillota</taxon>
        <taxon>Clostridia</taxon>
        <taxon>Eubacteriales</taxon>
        <taxon>Desulfotomaculaceae</taxon>
        <taxon>Desulfotomaculum</taxon>
    </lineage>
</organism>
<feature type="region of interest" description="Disordered" evidence="1">
    <location>
        <begin position="42"/>
        <end position="72"/>
    </location>
</feature>
<keyword evidence="4" id="KW-1185">Reference proteome</keyword>